<organism evidence="2 3">
    <name type="scientific">Diversispora epigaea</name>
    <dbReference type="NCBI Taxonomy" id="1348612"/>
    <lineage>
        <taxon>Eukaryota</taxon>
        <taxon>Fungi</taxon>
        <taxon>Fungi incertae sedis</taxon>
        <taxon>Mucoromycota</taxon>
        <taxon>Glomeromycotina</taxon>
        <taxon>Glomeromycetes</taxon>
        <taxon>Diversisporales</taxon>
        <taxon>Diversisporaceae</taxon>
        <taxon>Diversispora</taxon>
    </lineage>
</organism>
<reference evidence="2 3" key="1">
    <citation type="submission" date="2018-08" db="EMBL/GenBank/DDBJ databases">
        <title>Genome and evolution of the arbuscular mycorrhizal fungus Diversispora epigaea (formerly Glomus versiforme) and its bacterial endosymbionts.</title>
        <authorList>
            <person name="Sun X."/>
            <person name="Fei Z."/>
            <person name="Harrison M."/>
        </authorList>
    </citation>
    <scope>NUCLEOTIDE SEQUENCE [LARGE SCALE GENOMIC DNA]</scope>
    <source>
        <strain evidence="2 3">IT104</strain>
    </source>
</reference>
<dbReference type="Pfam" id="PF01637">
    <property type="entry name" value="ATPase_2"/>
    <property type="match status" value="1"/>
</dbReference>
<name>A0A397GTL1_9GLOM</name>
<dbReference type="AlphaFoldDB" id="A0A397GTL1"/>
<dbReference type="InterPro" id="IPR011579">
    <property type="entry name" value="ATPase_dom"/>
</dbReference>
<dbReference type="InterPro" id="IPR027417">
    <property type="entry name" value="P-loop_NTPase"/>
</dbReference>
<dbReference type="PANTHER" id="PTHR34301">
    <property type="entry name" value="DNA-BINDING PROTEIN-RELATED"/>
    <property type="match status" value="1"/>
</dbReference>
<dbReference type="SMART" id="SM00382">
    <property type="entry name" value="AAA"/>
    <property type="match status" value="1"/>
</dbReference>
<sequence>MTRSFVIPASSQWTILKYHQDQLAFMNYLNNFRRRILKPHPLPPLSQVLFIQPSSPLLSRSYANSTFTPSSFLPSSRPSSKQYIKAFIVSGFLFGTSLTLYENSENRLVNKGVRKGTQPELNISSDKYFPRPRVSNQLKKIFTPQKYFRSHYIIFGKHGIGKSTLIKMAIKEVGQGVIYVDIPLDTDDFGRSFAKAMNIKISDLNNKYKKESWKVVLDAFEKAAKVHKEKYGKPLVIIYDNVDRLIHKNIDILDLLHSSVTESDNKENYVAVFVGSEYAVPQRLSSRAYWTHLDYFEIGDLTKNESIEYLITKKKITLEDAIEIYEVIGGCIADLEVAADDLISGQSVEDIKRKIKVDVEHKFRDAKIFPNEKYYEAGRNIINALLNSKELCLSELWKFSNYSESDNEILGKRLFTYHPETHTITLQSKSTEYYIRENAKFYIK</sequence>
<dbReference type="SUPFAM" id="SSF52540">
    <property type="entry name" value="P-loop containing nucleoside triphosphate hydrolases"/>
    <property type="match status" value="1"/>
</dbReference>
<dbReference type="EMBL" id="PQFF01000403">
    <property type="protein sequence ID" value="RHZ52403.1"/>
    <property type="molecule type" value="Genomic_DNA"/>
</dbReference>
<dbReference type="GO" id="GO:0005524">
    <property type="term" value="F:ATP binding"/>
    <property type="evidence" value="ECO:0007669"/>
    <property type="project" value="InterPro"/>
</dbReference>
<keyword evidence="3" id="KW-1185">Reference proteome</keyword>
<accession>A0A397GTL1</accession>
<protein>
    <recommendedName>
        <fullName evidence="1">AAA+ ATPase domain-containing protein</fullName>
    </recommendedName>
</protein>
<dbReference type="OrthoDB" id="511599at2759"/>
<dbReference type="Gene3D" id="3.40.50.300">
    <property type="entry name" value="P-loop containing nucleotide triphosphate hydrolases"/>
    <property type="match status" value="1"/>
</dbReference>
<evidence type="ECO:0000313" key="3">
    <source>
        <dbReference type="Proteomes" id="UP000266861"/>
    </source>
</evidence>
<feature type="domain" description="AAA+ ATPase" evidence="1">
    <location>
        <begin position="148"/>
        <end position="294"/>
    </location>
</feature>
<comment type="caution">
    <text evidence="2">The sequence shown here is derived from an EMBL/GenBank/DDBJ whole genome shotgun (WGS) entry which is preliminary data.</text>
</comment>
<evidence type="ECO:0000259" key="1">
    <source>
        <dbReference type="SMART" id="SM00382"/>
    </source>
</evidence>
<dbReference type="InterPro" id="IPR003593">
    <property type="entry name" value="AAA+_ATPase"/>
</dbReference>
<gene>
    <name evidence="2" type="ORF">Glove_461g69</name>
</gene>
<dbReference type="PANTHER" id="PTHR34301:SF8">
    <property type="entry name" value="ATPASE DOMAIN-CONTAINING PROTEIN"/>
    <property type="match status" value="1"/>
</dbReference>
<evidence type="ECO:0000313" key="2">
    <source>
        <dbReference type="EMBL" id="RHZ52403.1"/>
    </source>
</evidence>
<proteinExistence type="predicted"/>
<dbReference type="Proteomes" id="UP000266861">
    <property type="component" value="Unassembled WGS sequence"/>
</dbReference>